<protein>
    <submittedName>
        <fullName evidence="2">Tetratricopeptide repeat protein</fullName>
    </submittedName>
</protein>
<name>A0ABX2TK35_9PROT</name>
<dbReference type="PANTHER" id="PTHR44809:SF1">
    <property type="entry name" value="PROTEIN O-MANNOSYL-TRANSFERASE TMTC1"/>
    <property type="match status" value="1"/>
</dbReference>
<dbReference type="SMART" id="SM00028">
    <property type="entry name" value="TPR"/>
    <property type="match status" value="4"/>
</dbReference>
<comment type="caution">
    <text evidence="2">The sequence shown here is derived from an EMBL/GenBank/DDBJ whole genome shotgun (WGS) entry which is preliminary data.</text>
</comment>
<evidence type="ECO:0000313" key="3">
    <source>
        <dbReference type="Proteomes" id="UP000584642"/>
    </source>
</evidence>
<dbReference type="Gene3D" id="1.25.40.10">
    <property type="entry name" value="Tetratricopeptide repeat domain"/>
    <property type="match status" value="2"/>
</dbReference>
<organism evidence="2 3">
    <name type="scientific">Azospirillum oleiclasticum</name>
    <dbReference type="NCBI Taxonomy" id="2735135"/>
    <lineage>
        <taxon>Bacteria</taxon>
        <taxon>Pseudomonadati</taxon>
        <taxon>Pseudomonadota</taxon>
        <taxon>Alphaproteobacteria</taxon>
        <taxon>Rhodospirillales</taxon>
        <taxon>Azospirillaceae</taxon>
        <taxon>Azospirillum</taxon>
    </lineage>
</organism>
<dbReference type="SUPFAM" id="SSF53756">
    <property type="entry name" value="UDP-Glycosyltransferase/glycogen phosphorylase"/>
    <property type="match status" value="1"/>
</dbReference>
<dbReference type="Proteomes" id="UP000584642">
    <property type="component" value="Unassembled WGS sequence"/>
</dbReference>
<evidence type="ECO:0000256" key="1">
    <source>
        <dbReference type="PROSITE-ProRule" id="PRU00339"/>
    </source>
</evidence>
<dbReference type="PROSITE" id="PS50005">
    <property type="entry name" value="TPR"/>
    <property type="match status" value="1"/>
</dbReference>
<dbReference type="PANTHER" id="PTHR44809">
    <property type="match status" value="1"/>
</dbReference>
<dbReference type="Pfam" id="PF01075">
    <property type="entry name" value="Glyco_transf_9"/>
    <property type="match status" value="1"/>
</dbReference>
<feature type="repeat" description="TPR" evidence="1">
    <location>
        <begin position="146"/>
        <end position="179"/>
    </location>
</feature>
<dbReference type="RefSeq" id="WP_180286379.1">
    <property type="nucleotide sequence ID" value="NZ_JABFDB010000042.1"/>
</dbReference>
<accession>A0ABX2TK35</accession>
<sequence length="499" mass="54291">MSGAAGQEAWLLRFQEGIGHFNAGRMADAEAAFGAAAAAKPDHPVVRLNHGVALRLLGRREEAVTALRTALGLRGDLHDACLHLAETLGELGRAQEALDAWRALMAVRPDHPGAALGMAGLLMRADLPELAERVYRVAVAVDPGSATAANNLGAAIMSQRRLEDAAAAYRRGVALDPSSPEYHKNLGIARMMAGDLQGGGPEYEWRELQSVWKWRRSFPGVPRWDGGPLAGRTILVHFEQGLGDSFQYVRYMAVLKAMGARVVFECQKPLKRVLSGVAGIDALVAAGEPLPPFDCHTPLMSLPWLCGTTKDTVPGGVPYIRAEVALVESWGRRMDRAEFRIGINWQANEANRSIPLALFEGIARIPGVRLYSLQKVVGTEQAAALRDRLGIIDWSADMDAGPDGFVDTAAVMANMDLIISCDSAVNHLAGAMGLPALAVLRWFGDWRWMTIPDHTPWYPTMRLLRSERKNDWTGVMERAAAEVTMRAGLHRAARHRTAS</sequence>
<gene>
    <name evidence="2" type="ORF">HND93_33275</name>
</gene>
<dbReference type="EMBL" id="JABFDB010000042">
    <property type="protein sequence ID" value="NYZ24601.1"/>
    <property type="molecule type" value="Genomic_DNA"/>
</dbReference>
<dbReference type="InterPro" id="IPR052943">
    <property type="entry name" value="TMTC_O-mannosyl-trnsfr"/>
</dbReference>
<keyword evidence="1" id="KW-0802">TPR repeat</keyword>
<evidence type="ECO:0000313" key="2">
    <source>
        <dbReference type="EMBL" id="NYZ24601.1"/>
    </source>
</evidence>
<proteinExistence type="predicted"/>
<dbReference type="InterPro" id="IPR019734">
    <property type="entry name" value="TPR_rpt"/>
</dbReference>
<dbReference type="SUPFAM" id="SSF48452">
    <property type="entry name" value="TPR-like"/>
    <property type="match status" value="1"/>
</dbReference>
<reference evidence="2 3" key="1">
    <citation type="submission" date="2020-05" db="EMBL/GenBank/DDBJ databases">
        <title>Azospirillum oleiclasticum sp. nov, a nitrogen-fixing and heavy crude oil-emulsifying bacterium isolated from the crude oil of Yumen Oilfield.</title>
        <authorList>
            <person name="Wu D."/>
            <person name="Cai M."/>
            <person name="Zhang X."/>
        </authorList>
    </citation>
    <scope>NUCLEOTIDE SEQUENCE [LARGE SCALE GENOMIC DNA]</scope>
    <source>
        <strain evidence="2 3">ROY-1-1-2</strain>
    </source>
</reference>
<dbReference type="Pfam" id="PF13432">
    <property type="entry name" value="TPR_16"/>
    <property type="match status" value="2"/>
</dbReference>
<dbReference type="InterPro" id="IPR002201">
    <property type="entry name" value="Glyco_trans_9"/>
</dbReference>
<keyword evidence="3" id="KW-1185">Reference proteome</keyword>
<dbReference type="InterPro" id="IPR011990">
    <property type="entry name" value="TPR-like_helical_dom_sf"/>
</dbReference>
<dbReference type="Gene3D" id="3.40.50.2000">
    <property type="entry name" value="Glycogen Phosphorylase B"/>
    <property type="match status" value="1"/>
</dbReference>